<feature type="compositionally biased region" description="Polar residues" evidence="1">
    <location>
        <begin position="171"/>
        <end position="182"/>
    </location>
</feature>
<feature type="compositionally biased region" description="Polar residues" evidence="1">
    <location>
        <begin position="225"/>
        <end position="239"/>
    </location>
</feature>
<feature type="compositionally biased region" description="Basic and acidic residues" evidence="1">
    <location>
        <begin position="199"/>
        <end position="211"/>
    </location>
</feature>
<evidence type="ECO:0000313" key="3">
    <source>
        <dbReference type="Proteomes" id="UP000250235"/>
    </source>
</evidence>
<sequence length="551" mass="60763">MHMPTKQSQGFFVQMSVLLQNLVKADLGESVKLHPQKVLNKKSVHTYMKKNLNVGPTGETSRISGATSEEHSTVDSLQKKASKTKKPEKAAVEKSKKKKENVVQIVKKQKGVVQQPVEARSQDAPAKSKSGTISDVDSCPLVKLKNGGAASKLKLIIESSDSESTLGAEEASTSGPEANVETTPIVEIEYDDGSAAADQEERVECSNHTDMKPVPNEGTIVVRSGSEQPTEQSKTSTGKSFHAPVQIKEINSVMHFLPKIDPTDKGKELLQCLARPNPLKEHYLMVEEIVRTIETVEERGVEEEHRAQGDEQQAPPEECQTQSNEHQDKNEPNLEAEQEIEQQAPIDSSHSSPSRGSSLSGHFSLYDEDSEEIQGPSPSVFQMVVYIGNRVENNCPTHGEGFTQDDPQQIIVSGPQANLDADIKLKEVQKVIVSLDSKVKSMDSRVVSLEFKVEALLNTQTFMKNDFGIYKRAFYEKFDALEANVTSSQTQLETSLVRQFTKHQLQISSDLDFVKLLLAELVSHLKEMGDDKKGKGPSKGPGPSIEKRRLL</sequence>
<feature type="region of interest" description="Disordered" evidence="1">
    <location>
        <begin position="196"/>
        <end position="244"/>
    </location>
</feature>
<evidence type="ECO:0000313" key="2">
    <source>
        <dbReference type="EMBL" id="KZV27764.1"/>
    </source>
</evidence>
<feature type="region of interest" description="Disordered" evidence="1">
    <location>
        <begin position="161"/>
        <end position="184"/>
    </location>
</feature>
<feature type="compositionally biased region" description="Basic and acidic residues" evidence="1">
    <location>
        <begin position="299"/>
        <end position="309"/>
    </location>
</feature>
<dbReference type="Proteomes" id="UP000250235">
    <property type="component" value="Unassembled WGS sequence"/>
</dbReference>
<feature type="compositionally biased region" description="Low complexity" evidence="1">
    <location>
        <begin position="341"/>
        <end position="363"/>
    </location>
</feature>
<reference evidence="2 3" key="1">
    <citation type="journal article" date="2015" name="Proc. Natl. Acad. Sci. U.S.A.">
        <title>The resurrection genome of Boea hygrometrica: A blueprint for survival of dehydration.</title>
        <authorList>
            <person name="Xiao L."/>
            <person name="Yang G."/>
            <person name="Zhang L."/>
            <person name="Yang X."/>
            <person name="Zhao S."/>
            <person name="Ji Z."/>
            <person name="Zhou Q."/>
            <person name="Hu M."/>
            <person name="Wang Y."/>
            <person name="Chen M."/>
            <person name="Xu Y."/>
            <person name="Jin H."/>
            <person name="Xiao X."/>
            <person name="Hu G."/>
            <person name="Bao F."/>
            <person name="Hu Y."/>
            <person name="Wan P."/>
            <person name="Li L."/>
            <person name="Deng X."/>
            <person name="Kuang T."/>
            <person name="Xiang C."/>
            <person name="Zhu J.K."/>
            <person name="Oliver M.J."/>
            <person name="He Y."/>
        </authorList>
    </citation>
    <scope>NUCLEOTIDE SEQUENCE [LARGE SCALE GENOMIC DNA]</scope>
    <source>
        <strain evidence="3">cv. XS01</strain>
    </source>
</reference>
<dbReference type="AlphaFoldDB" id="A0A2Z7B1X1"/>
<feature type="region of interest" description="Disordered" evidence="1">
    <location>
        <begin position="529"/>
        <end position="551"/>
    </location>
</feature>
<feature type="region of interest" description="Disordered" evidence="1">
    <location>
        <begin position="51"/>
        <end position="99"/>
    </location>
</feature>
<protein>
    <submittedName>
        <fullName evidence="2">Cleavage and polyadenylation specificity factor, 73 kDa subunit</fullName>
    </submittedName>
</protein>
<accession>A0A2Z7B1X1</accession>
<feature type="compositionally biased region" description="Basic and acidic residues" evidence="1">
    <location>
        <begin position="85"/>
        <end position="94"/>
    </location>
</feature>
<feature type="region of interest" description="Disordered" evidence="1">
    <location>
        <begin position="114"/>
        <end position="133"/>
    </location>
</feature>
<dbReference type="EMBL" id="KV010305">
    <property type="protein sequence ID" value="KZV27764.1"/>
    <property type="molecule type" value="Genomic_DNA"/>
</dbReference>
<feature type="region of interest" description="Disordered" evidence="1">
    <location>
        <begin position="299"/>
        <end position="363"/>
    </location>
</feature>
<evidence type="ECO:0000256" key="1">
    <source>
        <dbReference type="SAM" id="MobiDB-lite"/>
    </source>
</evidence>
<proteinExistence type="predicted"/>
<organism evidence="2 3">
    <name type="scientific">Dorcoceras hygrometricum</name>
    <dbReference type="NCBI Taxonomy" id="472368"/>
    <lineage>
        <taxon>Eukaryota</taxon>
        <taxon>Viridiplantae</taxon>
        <taxon>Streptophyta</taxon>
        <taxon>Embryophyta</taxon>
        <taxon>Tracheophyta</taxon>
        <taxon>Spermatophyta</taxon>
        <taxon>Magnoliopsida</taxon>
        <taxon>eudicotyledons</taxon>
        <taxon>Gunneridae</taxon>
        <taxon>Pentapetalae</taxon>
        <taxon>asterids</taxon>
        <taxon>lamiids</taxon>
        <taxon>Lamiales</taxon>
        <taxon>Gesneriaceae</taxon>
        <taxon>Didymocarpoideae</taxon>
        <taxon>Trichosporeae</taxon>
        <taxon>Loxocarpinae</taxon>
        <taxon>Dorcoceras</taxon>
    </lineage>
</organism>
<gene>
    <name evidence="2" type="ORF">F511_32989</name>
</gene>
<feature type="compositionally biased region" description="Polar residues" evidence="1">
    <location>
        <begin position="58"/>
        <end position="67"/>
    </location>
</feature>
<dbReference type="OrthoDB" id="342281at2759"/>
<keyword evidence="3" id="KW-1185">Reference proteome</keyword>
<name>A0A2Z7B1X1_9LAMI</name>